<dbReference type="Proteomes" id="UP000815325">
    <property type="component" value="Unassembled WGS sequence"/>
</dbReference>
<proteinExistence type="predicted"/>
<dbReference type="EMBL" id="MU070305">
    <property type="protein sequence ID" value="KAF5828426.1"/>
    <property type="molecule type" value="Genomic_DNA"/>
</dbReference>
<evidence type="ECO:0000256" key="1">
    <source>
        <dbReference type="SAM" id="SignalP"/>
    </source>
</evidence>
<sequence>MRWWPLLVLLLAFVVVERKERVTDGGRLQALQAVRTRQEHKDSIRDARRARRRERTARRHILMHQDGSGTFRTALKHSVHTKHYVH</sequence>
<evidence type="ECO:0008006" key="4">
    <source>
        <dbReference type="Google" id="ProtNLM"/>
    </source>
</evidence>
<evidence type="ECO:0000313" key="2">
    <source>
        <dbReference type="EMBL" id="KAF5828426.1"/>
    </source>
</evidence>
<organism evidence="2 3">
    <name type="scientific">Dunaliella salina</name>
    <name type="common">Green alga</name>
    <name type="synonym">Protococcus salinus</name>
    <dbReference type="NCBI Taxonomy" id="3046"/>
    <lineage>
        <taxon>Eukaryota</taxon>
        <taxon>Viridiplantae</taxon>
        <taxon>Chlorophyta</taxon>
        <taxon>core chlorophytes</taxon>
        <taxon>Chlorophyceae</taxon>
        <taxon>CS clade</taxon>
        <taxon>Chlamydomonadales</taxon>
        <taxon>Dunaliellaceae</taxon>
        <taxon>Dunaliella</taxon>
    </lineage>
</organism>
<gene>
    <name evidence="2" type="ORF">DUNSADRAFT_17644</name>
</gene>
<comment type="caution">
    <text evidence="2">The sequence shown here is derived from an EMBL/GenBank/DDBJ whole genome shotgun (WGS) entry which is preliminary data.</text>
</comment>
<reference evidence="2" key="1">
    <citation type="submission" date="2017-08" db="EMBL/GenBank/DDBJ databases">
        <authorList>
            <person name="Polle J.E."/>
            <person name="Barry K."/>
            <person name="Cushman J."/>
            <person name="Schmutz J."/>
            <person name="Tran D."/>
            <person name="Hathwaick L.T."/>
            <person name="Yim W.C."/>
            <person name="Jenkins J."/>
            <person name="Mckie-Krisberg Z.M."/>
            <person name="Prochnik S."/>
            <person name="Lindquist E."/>
            <person name="Dockter R.B."/>
            <person name="Adam C."/>
            <person name="Molina H."/>
            <person name="Bunkerborg J."/>
            <person name="Jin E."/>
            <person name="Buchheim M."/>
            <person name="Magnuson J."/>
        </authorList>
    </citation>
    <scope>NUCLEOTIDE SEQUENCE</scope>
    <source>
        <strain evidence="2">CCAP 19/18</strain>
    </source>
</reference>
<name>A0ABQ7G1E9_DUNSA</name>
<evidence type="ECO:0000313" key="3">
    <source>
        <dbReference type="Proteomes" id="UP000815325"/>
    </source>
</evidence>
<keyword evidence="1" id="KW-0732">Signal</keyword>
<keyword evidence="3" id="KW-1185">Reference proteome</keyword>
<feature type="chain" id="PRO_5046732042" description="Encoded protein" evidence="1">
    <location>
        <begin position="19"/>
        <end position="86"/>
    </location>
</feature>
<accession>A0ABQ7G1E9</accession>
<protein>
    <recommendedName>
        <fullName evidence="4">Encoded protein</fullName>
    </recommendedName>
</protein>
<feature type="signal peptide" evidence="1">
    <location>
        <begin position="1"/>
        <end position="18"/>
    </location>
</feature>